<dbReference type="Proteomes" id="UP000253426">
    <property type="component" value="Unassembled WGS sequence"/>
</dbReference>
<dbReference type="CDD" id="cd07043">
    <property type="entry name" value="STAS_anti-anti-sigma_factors"/>
    <property type="match status" value="1"/>
</dbReference>
<protein>
    <recommendedName>
        <fullName evidence="2">Anti-sigma factor antagonist</fullName>
    </recommendedName>
</protein>
<dbReference type="InterPro" id="IPR036513">
    <property type="entry name" value="STAS_dom_sf"/>
</dbReference>
<dbReference type="NCBIfam" id="TIGR00377">
    <property type="entry name" value="ant_ant_sig"/>
    <property type="match status" value="1"/>
</dbReference>
<dbReference type="RefSeq" id="WP_113958424.1">
    <property type="nucleotide sequence ID" value="NZ_QNRR01000003.1"/>
</dbReference>
<dbReference type="PANTHER" id="PTHR33495">
    <property type="entry name" value="ANTI-SIGMA FACTOR ANTAGONIST TM_1081-RELATED-RELATED"/>
    <property type="match status" value="1"/>
</dbReference>
<comment type="caution">
    <text evidence="4">The sequence shown here is derived from an EMBL/GenBank/DDBJ whole genome shotgun (WGS) entry which is preliminary data.</text>
</comment>
<dbReference type="Gene3D" id="3.30.750.24">
    <property type="entry name" value="STAS domain"/>
    <property type="match status" value="1"/>
</dbReference>
<name>A0A366HP79_9BACT</name>
<dbReference type="SUPFAM" id="SSF52091">
    <property type="entry name" value="SpoIIaa-like"/>
    <property type="match status" value="1"/>
</dbReference>
<dbReference type="PROSITE" id="PS50801">
    <property type="entry name" value="STAS"/>
    <property type="match status" value="1"/>
</dbReference>
<evidence type="ECO:0000259" key="3">
    <source>
        <dbReference type="PROSITE" id="PS50801"/>
    </source>
</evidence>
<keyword evidence="5" id="KW-1185">Reference proteome</keyword>
<dbReference type="AlphaFoldDB" id="A0A366HP79"/>
<proteinExistence type="inferred from homology"/>
<comment type="similarity">
    <text evidence="1 2">Belongs to the anti-sigma-factor antagonist family.</text>
</comment>
<evidence type="ECO:0000256" key="2">
    <source>
        <dbReference type="RuleBase" id="RU003749"/>
    </source>
</evidence>
<dbReference type="InterPro" id="IPR003658">
    <property type="entry name" value="Anti-sigma_ant"/>
</dbReference>
<dbReference type="EMBL" id="QNRR01000003">
    <property type="protein sequence ID" value="RBP45297.1"/>
    <property type="molecule type" value="Genomic_DNA"/>
</dbReference>
<evidence type="ECO:0000313" key="4">
    <source>
        <dbReference type="EMBL" id="RBP45297.1"/>
    </source>
</evidence>
<dbReference type="InterPro" id="IPR002645">
    <property type="entry name" value="STAS_dom"/>
</dbReference>
<evidence type="ECO:0000256" key="1">
    <source>
        <dbReference type="ARBA" id="ARBA00009013"/>
    </source>
</evidence>
<evidence type="ECO:0000313" key="5">
    <source>
        <dbReference type="Proteomes" id="UP000253426"/>
    </source>
</evidence>
<feature type="domain" description="STAS" evidence="3">
    <location>
        <begin position="1"/>
        <end position="110"/>
    </location>
</feature>
<gene>
    <name evidence="4" type="ORF">DES53_103295</name>
</gene>
<reference evidence="4 5" key="1">
    <citation type="submission" date="2018-06" db="EMBL/GenBank/DDBJ databases">
        <title>Genomic Encyclopedia of Type Strains, Phase IV (KMG-IV): sequencing the most valuable type-strain genomes for metagenomic binning, comparative biology and taxonomic classification.</title>
        <authorList>
            <person name="Goeker M."/>
        </authorList>
    </citation>
    <scope>NUCLEOTIDE SEQUENCE [LARGE SCALE GENOMIC DNA]</scope>
    <source>
        <strain evidence="4 5">DSM 25532</strain>
    </source>
</reference>
<sequence>MTFNIETQPGLSIACLGGHVDTLNAGELENTLVALADTGENQLLVDCTTLEYINSAGLRVFLLVAKRKEATGGKCAFCGLTTNVRLVFETIGFDRILTVYESRAAALAQMQPLSQAAA</sequence>
<dbReference type="OrthoDB" id="9794628at2"/>
<organism evidence="4 5">
    <name type="scientific">Roseimicrobium gellanilyticum</name>
    <dbReference type="NCBI Taxonomy" id="748857"/>
    <lineage>
        <taxon>Bacteria</taxon>
        <taxon>Pseudomonadati</taxon>
        <taxon>Verrucomicrobiota</taxon>
        <taxon>Verrucomicrobiia</taxon>
        <taxon>Verrucomicrobiales</taxon>
        <taxon>Verrucomicrobiaceae</taxon>
        <taxon>Roseimicrobium</taxon>
    </lineage>
</organism>
<dbReference type="Pfam" id="PF01740">
    <property type="entry name" value="STAS"/>
    <property type="match status" value="1"/>
</dbReference>
<accession>A0A366HP79</accession>
<dbReference type="GO" id="GO:0043856">
    <property type="term" value="F:anti-sigma factor antagonist activity"/>
    <property type="evidence" value="ECO:0007669"/>
    <property type="project" value="InterPro"/>
</dbReference>